<dbReference type="PANTHER" id="PTHR15749:SF4">
    <property type="entry name" value="FANCONI-ASSOCIATED NUCLEASE 1"/>
    <property type="match status" value="1"/>
</dbReference>
<comment type="cofactor">
    <cofactor evidence="3">
        <name>Mg(2+)</name>
        <dbReference type="ChEBI" id="CHEBI:18420"/>
    </cofactor>
</comment>
<dbReference type="Proteomes" id="UP000035909">
    <property type="component" value="Unassembled WGS sequence"/>
</dbReference>
<dbReference type="GO" id="GO:0004528">
    <property type="term" value="F:phosphodiesterase I activity"/>
    <property type="evidence" value="ECO:0007669"/>
    <property type="project" value="UniProtKB-EC"/>
</dbReference>
<dbReference type="InterPro" id="IPR014883">
    <property type="entry name" value="VRR_NUC"/>
</dbReference>
<organism evidence="12 13">
    <name type="scientific">Photobacterium ganghwense</name>
    <dbReference type="NCBI Taxonomy" id="320778"/>
    <lineage>
        <taxon>Bacteria</taxon>
        <taxon>Pseudomonadati</taxon>
        <taxon>Pseudomonadota</taxon>
        <taxon>Gammaproteobacteria</taxon>
        <taxon>Vibrionales</taxon>
        <taxon>Vibrionaceae</taxon>
        <taxon>Photobacterium</taxon>
    </lineage>
</organism>
<keyword evidence="13" id="KW-1185">Reference proteome</keyword>
<keyword evidence="7" id="KW-0479">Metal-binding</keyword>
<keyword evidence="9" id="KW-0460">Magnesium</keyword>
<evidence type="ECO:0000256" key="4">
    <source>
        <dbReference type="ARBA" id="ARBA00005533"/>
    </source>
</evidence>
<accession>A0A0J1HJ94</accession>
<evidence type="ECO:0000256" key="8">
    <source>
        <dbReference type="ARBA" id="ARBA00022801"/>
    </source>
</evidence>
<dbReference type="GO" id="GO:0036297">
    <property type="term" value="P:interstrand cross-link repair"/>
    <property type="evidence" value="ECO:0007669"/>
    <property type="project" value="InterPro"/>
</dbReference>
<dbReference type="Gene3D" id="3.40.1350.10">
    <property type="match status" value="1"/>
</dbReference>
<dbReference type="GO" id="GO:0003676">
    <property type="term" value="F:nucleic acid binding"/>
    <property type="evidence" value="ECO:0007669"/>
    <property type="project" value="InterPro"/>
</dbReference>
<sequence length="548" mass="63705">MTSQPILKADYYRDNFLVLIRHVRQQYSDLLTETEHHWLDTFDALSLDGQLLYIRLLSRKGPLFRQQKLHYQEISSIPAACDELVMAGFIIRQPEHGSAEQLGALFTKPELLELFPALSPVKQAKKNDLLTALHAFHPDISDFGEPILEVCHTEFLSVLLLCFFGNSHQDLSEFVLADLGLYRFESYRIDRFQRLFTQREQIDQWLALSQLADEYQDAAQRKDREQILALSTQLPARVDWPPLERKRQRLINQLARDIERLGVTNPDHLPLALSLFQQSELPPSRERQVRILDRLQEIEQALPLALAMAEDPVNEQEGEVADTLLRQLRRKQGQRTTPRRKPVFDEVQLTLPQQAQRVELVVAEHYARRGWTACYTENALICGLFGLAFWDIIFAPMPGAFLNPFQRSPRDMYQPEFAEQRETLIEARLHHIANGQWQQWLAVYREKEGLTNDWVNWTLLSRELVEHSVAAFPPDALAQLFQRILFDPKSNRSGFPDLILFKEDRYCWVEVKGPGDKLQSNQIRWLTMFQTLKIPAQVAYVSWADATD</sequence>
<dbReference type="STRING" id="320778.ABT57_02055"/>
<evidence type="ECO:0000256" key="1">
    <source>
        <dbReference type="ARBA" id="ARBA00000983"/>
    </source>
</evidence>
<dbReference type="PANTHER" id="PTHR15749">
    <property type="entry name" value="FANCONI-ASSOCIATED NUCLEASE 1"/>
    <property type="match status" value="1"/>
</dbReference>
<evidence type="ECO:0000256" key="10">
    <source>
        <dbReference type="ARBA" id="ARBA00023211"/>
    </source>
</evidence>
<dbReference type="InterPro" id="IPR011856">
    <property type="entry name" value="tRNA_endonuc-like_dom_sf"/>
</dbReference>
<evidence type="ECO:0000256" key="3">
    <source>
        <dbReference type="ARBA" id="ARBA00001946"/>
    </source>
</evidence>
<evidence type="ECO:0000259" key="11">
    <source>
        <dbReference type="SMART" id="SM00990"/>
    </source>
</evidence>
<comment type="catalytic activity">
    <reaction evidence="1">
        <text>Hydrolytically removes 5'-nucleotides successively from the 3'-hydroxy termini of 3'-hydroxy-terminated oligonucleotides.</text>
        <dbReference type="EC" id="3.1.4.1"/>
    </reaction>
</comment>
<evidence type="ECO:0000313" key="13">
    <source>
        <dbReference type="Proteomes" id="UP000035909"/>
    </source>
</evidence>
<dbReference type="Pfam" id="PF21315">
    <property type="entry name" value="FAN1_HTH"/>
    <property type="match status" value="1"/>
</dbReference>
<dbReference type="EMBL" id="LDOU01000002">
    <property type="protein sequence ID" value="KLV11670.1"/>
    <property type="molecule type" value="Genomic_DNA"/>
</dbReference>
<dbReference type="InterPro" id="IPR049125">
    <property type="entry name" value="FAN1-like_WH"/>
</dbReference>
<evidence type="ECO:0000256" key="5">
    <source>
        <dbReference type="ARBA" id="ARBA00012029"/>
    </source>
</evidence>
<reference evidence="12 13" key="1">
    <citation type="submission" date="2015-05" db="EMBL/GenBank/DDBJ databases">
        <title>Photobacterium galathea sp. nov.</title>
        <authorList>
            <person name="Machado H."/>
            <person name="Gram L."/>
        </authorList>
    </citation>
    <scope>NUCLEOTIDE SEQUENCE [LARGE SCALE GENOMIC DNA]</scope>
    <source>
        <strain evidence="12 13">DSM 22954</strain>
    </source>
</reference>
<dbReference type="EC" id="3.1.4.1" evidence="5"/>
<evidence type="ECO:0000313" key="12">
    <source>
        <dbReference type="EMBL" id="KLV11670.1"/>
    </source>
</evidence>
<proteinExistence type="inferred from homology"/>
<keyword evidence="8" id="KW-0378">Hydrolase</keyword>
<comment type="caution">
    <text evidence="12">The sequence shown here is derived from an EMBL/GenBank/DDBJ whole genome shotgun (WGS) entry which is preliminary data.</text>
</comment>
<keyword evidence="10" id="KW-0464">Manganese</keyword>
<comment type="similarity">
    <text evidence="4">Belongs to the FAN1 family.</text>
</comment>
<dbReference type="Pfam" id="PF18081">
    <property type="entry name" value="FANC_SAP"/>
    <property type="match status" value="1"/>
</dbReference>
<protein>
    <recommendedName>
        <fullName evidence="5">phosphodiesterase I</fullName>
        <ecNumber evidence="5">3.1.4.1</ecNumber>
    </recommendedName>
</protein>
<dbReference type="GO" id="GO:0046872">
    <property type="term" value="F:metal ion binding"/>
    <property type="evidence" value="ECO:0007669"/>
    <property type="project" value="UniProtKB-KW"/>
</dbReference>
<comment type="cofactor">
    <cofactor evidence="2">
        <name>Mn(2+)</name>
        <dbReference type="ChEBI" id="CHEBI:29035"/>
    </cofactor>
</comment>
<gene>
    <name evidence="12" type="ORF">ABT57_02055</name>
</gene>
<keyword evidence="6" id="KW-0540">Nuclease</keyword>
<dbReference type="InterPro" id="IPR033315">
    <property type="entry name" value="Fan1-like"/>
</dbReference>
<dbReference type="PATRIC" id="fig|320778.3.peg.435"/>
<evidence type="ECO:0000256" key="6">
    <source>
        <dbReference type="ARBA" id="ARBA00022722"/>
    </source>
</evidence>
<evidence type="ECO:0000256" key="2">
    <source>
        <dbReference type="ARBA" id="ARBA00001936"/>
    </source>
</evidence>
<dbReference type="InterPro" id="IPR040603">
    <property type="entry name" value="FAN1_SAP_bact"/>
</dbReference>
<dbReference type="SMART" id="SM00990">
    <property type="entry name" value="VRR_NUC"/>
    <property type="match status" value="1"/>
</dbReference>
<evidence type="ECO:0000256" key="9">
    <source>
        <dbReference type="ARBA" id="ARBA00022842"/>
    </source>
</evidence>
<name>A0A0J1HJ94_9GAMM</name>
<feature type="domain" description="VRR-NUC" evidence="11">
    <location>
        <begin position="432"/>
        <end position="543"/>
    </location>
</feature>
<dbReference type="AlphaFoldDB" id="A0A0J1HJ94"/>
<dbReference type="Pfam" id="PF08774">
    <property type="entry name" value="VRR_NUC"/>
    <property type="match status" value="1"/>
</dbReference>
<evidence type="ECO:0000256" key="7">
    <source>
        <dbReference type="ARBA" id="ARBA00022723"/>
    </source>
</evidence>